<keyword evidence="1" id="KW-0238">DNA-binding</keyword>
<dbReference type="EMBL" id="KL647774">
    <property type="protein sequence ID" value="KEY73695.1"/>
    <property type="molecule type" value="Genomic_DNA"/>
</dbReference>
<dbReference type="PANTHER" id="PTHR37535:SF4">
    <property type="entry name" value="FLUG DOMAIN-CONTAINING PROTEIN"/>
    <property type="match status" value="1"/>
</dbReference>
<dbReference type="HOGENOM" id="CLU_011937_2_0_1"/>
<proteinExistence type="predicted"/>
<organism evidence="4 5">
    <name type="scientific">Stachybotrys chartarum (strain CBS 109288 / IBT 7711)</name>
    <name type="common">Toxic black mold</name>
    <name type="synonym">Stilbospora chartarum</name>
    <dbReference type="NCBI Taxonomy" id="1280523"/>
    <lineage>
        <taxon>Eukaryota</taxon>
        <taxon>Fungi</taxon>
        <taxon>Dikarya</taxon>
        <taxon>Ascomycota</taxon>
        <taxon>Pezizomycotina</taxon>
        <taxon>Sordariomycetes</taxon>
        <taxon>Hypocreomycetidae</taxon>
        <taxon>Hypocreales</taxon>
        <taxon>Stachybotryaceae</taxon>
        <taxon>Stachybotrys</taxon>
    </lineage>
</organism>
<dbReference type="GO" id="GO:0003677">
    <property type="term" value="F:DNA binding"/>
    <property type="evidence" value="ECO:0007669"/>
    <property type="project" value="UniProtKB-KW"/>
</dbReference>
<feature type="domain" description="HTH CENPB-type" evidence="3">
    <location>
        <begin position="10"/>
        <end position="80"/>
    </location>
</feature>
<protein>
    <recommendedName>
        <fullName evidence="3">HTH CENPB-type domain-containing protein</fullName>
    </recommendedName>
</protein>
<dbReference type="OrthoDB" id="4898871at2759"/>
<dbReference type="PROSITE" id="PS51253">
    <property type="entry name" value="HTH_CENPB"/>
    <property type="match status" value="1"/>
</dbReference>
<dbReference type="Proteomes" id="UP000028045">
    <property type="component" value="Unassembled WGS sequence"/>
</dbReference>
<evidence type="ECO:0000256" key="1">
    <source>
        <dbReference type="ARBA" id="ARBA00023125"/>
    </source>
</evidence>
<accession>A0A084B816</accession>
<keyword evidence="5" id="KW-1185">Reference proteome</keyword>
<sequence length="997" mass="115007">MTRSKADREVDIQNALDEISVREKSLINWIITEEAAGRAPGRAQVAAMAEGVLRESDDFEPVGHNWVTRFLGRHPEIKMRISRSLAAERSLASTREAIESHIARLDKMVTNKHLLPQNTYNMDETGVSEGETYAGKVCGTSLTKQATVTESDCREWATIIECGNALGKLLTPARQSKKKVRYDPNEGFDDVEQIEEARLVAEQRRRAREKHNEPDFAVSIEAKGSILQMAPAKARPRQDGYDNHHGDFIKQFTQQHSQKVNKKKPVPLSAAQRANLREQLKDVHFLKPDYADNTKINIAGILRKWKRYCKTAELGHWKAVIEKADRAMAMDFLDHLCEVWTITSEGTSWEYWRQYKQLYSSVTGRYVDRNDNREILKWHDAYLVPRHGLQPPNIDGKPVIDVNDLLALQVFNIAYDTRIFPSERHRLNLTGIYSILAFTGARPAELVDNEKKKPKDGTWEELWGKKAISRDEENSRLLEELLVQETEGRGRPKALCYEDVSLMVVRDPSTGRDVLTMAIKFIHHKGADNKLKPLLTIIRTIFFFTLTRRPLMCPILIIISLACADNAFDARGLTKASDVFSIKNRGPVVCTPIRWKREWLKRPIFRRLEGSVTSEEKAPHDVLYEALPYHKLRDDMEKQTLDAGFEEAIGPKAFRRGTANAANGNTSDAVRDQMMRHDPKWATFNSAYINEKVEFHVQNAFLEEPTEDGLIKLFTHISIMRDPRASYDMVPDEIWNSLPPDPRLAELEAQRDKLKNGQYRVQGKDNEAEVRRLTNEIQKLRAQRKKAVQRLYRKYYFYHRPTWDIEKQIARALEDDEESEEDDKYEPPPINLHIPERARLAHILCHQADDLTNDDLRNLRIEATGLMTALCNKRETVKRKYMPKKLQVDMPMKAEPPDLNQFPLLMKKTQCPGCIGDCTISQEERTFSYSRPAVMNDHFDREHIKPMKKAEQSKSIICEHPRCRINGRGLSLRSLDHFRNHVQSVHGVWLRPERNKV</sequence>
<dbReference type="Pfam" id="PF11917">
    <property type="entry name" value="DUF3435"/>
    <property type="match status" value="1"/>
</dbReference>
<dbReference type="Pfam" id="PF03221">
    <property type="entry name" value="HTH_Tnp_Tc5"/>
    <property type="match status" value="1"/>
</dbReference>
<keyword evidence="2" id="KW-0175">Coiled coil</keyword>
<reference evidence="4 5" key="1">
    <citation type="journal article" date="2014" name="BMC Genomics">
        <title>Comparative genome sequencing reveals chemotype-specific gene clusters in the toxigenic black mold Stachybotrys.</title>
        <authorList>
            <person name="Semeiks J."/>
            <person name="Borek D."/>
            <person name="Otwinowski Z."/>
            <person name="Grishin N.V."/>
        </authorList>
    </citation>
    <scope>NUCLEOTIDE SEQUENCE [LARGE SCALE GENOMIC DNA]</scope>
    <source>
        <strain evidence="5">CBS 109288 / IBT 7711</strain>
    </source>
</reference>
<name>A0A084B816_STACB</name>
<evidence type="ECO:0000259" key="3">
    <source>
        <dbReference type="PROSITE" id="PS51253"/>
    </source>
</evidence>
<dbReference type="InterPro" id="IPR006600">
    <property type="entry name" value="HTH_CenpB_DNA-bd_dom"/>
</dbReference>
<evidence type="ECO:0000313" key="5">
    <source>
        <dbReference type="Proteomes" id="UP000028045"/>
    </source>
</evidence>
<dbReference type="PANTHER" id="PTHR37535">
    <property type="entry name" value="FLUG DOMAIN PROTEIN"/>
    <property type="match status" value="1"/>
</dbReference>
<dbReference type="AlphaFoldDB" id="A0A084B816"/>
<evidence type="ECO:0000256" key="2">
    <source>
        <dbReference type="SAM" id="Coils"/>
    </source>
</evidence>
<feature type="coiled-coil region" evidence="2">
    <location>
        <begin position="763"/>
        <end position="790"/>
    </location>
</feature>
<evidence type="ECO:0000313" key="4">
    <source>
        <dbReference type="EMBL" id="KEY73695.1"/>
    </source>
</evidence>
<dbReference type="InterPro" id="IPR021842">
    <property type="entry name" value="DUF3435"/>
</dbReference>
<dbReference type="SMART" id="SM00674">
    <property type="entry name" value="CENPB"/>
    <property type="match status" value="1"/>
</dbReference>
<gene>
    <name evidence="4" type="ORF">S7711_09571</name>
</gene>